<feature type="compositionally biased region" description="Basic and acidic residues" evidence="1">
    <location>
        <begin position="42"/>
        <end position="59"/>
    </location>
</feature>
<sequence>MCSMRLSNEYRDCSRDRTRCALSSITSQKAADMHLRSQKRQGVPDRDDYPPLKSARENARPSISNFSDRDRYREEKAPRASKLSREEPRLSRVYFMPRIVPLTSSYFEPRGFLTGRSRLGQAVVEALRRSGTPEARKPRAKAGEMLMPPPPPSSSPTPPPRRQACAASVHGETRGASSATRRSMQIRIRNRIGSRYSDVIYATAGKN</sequence>
<reference evidence="2 3" key="1">
    <citation type="submission" date="2023-03" db="EMBL/GenBank/DDBJ databases">
        <title>High recombination rates correlate with genetic variation in Cardiocondyla obscurior ants.</title>
        <authorList>
            <person name="Errbii M."/>
        </authorList>
    </citation>
    <scope>NUCLEOTIDE SEQUENCE [LARGE SCALE GENOMIC DNA]</scope>
    <source>
        <strain evidence="2">Alpha-2009</strain>
        <tissue evidence="2">Whole body</tissue>
    </source>
</reference>
<comment type="caution">
    <text evidence="2">The sequence shown here is derived from an EMBL/GenBank/DDBJ whole genome shotgun (WGS) entry which is preliminary data.</text>
</comment>
<feature type="compositionally biased region" description="Pro residues" evidence="1">
    <location>
        <begin position="147"/>
        <end position="161"/>
    </location>
</feature>
<keyword evidence="3" id="KW-1185">Reference proteome</keyword>
<name>A0AAW2FVN9_9HYME</name>
<gene>
    <name evidence="2" type="ORF">PUN28_009635</name>
</gene>
<proteinExistence type="predicted"/>
<dbReference type="AlphaFoldDB" id="A0AAW2FVN9"/>
<accession>A0AAW2FVN9</accession>
<evidence type="ECO:0000313" key="2">
    <source>
        <dbReference type="EMBL" id="KAL0119164.1"/>
    </source>
</evidence>
<evidence type="ECO:0000256" key="1">
    <source>
        <dbReference type="SAM" id="MobiDB-lite"/>
    </source>
</evidence>
<protein>
    <submittedName>
        <fullName evidence="2">Uncharacterized protein</fullName>
    </submittedName>
</protein>
<feature type="region of interest" description="Disordered" evidence="1">
    <location>
        <begin position="128"/>
        <end position="185"/>
    </location>
</feature>
<evidence type="ECO:0000313" key="3">
    <source>
        <dbReference type="Proteomes" id="UP001430953"/>
    </source>
</evidence>
<dbReference type="EMBL" id="JADYXP020000008">
    <property type="protein sequence ID" value="KAL0119164.1"/>
    <property type="molecule type" value="Genomic_DNA"/>
</dbReference>
<dbReference type="Proteomes" id="UP001430953">
    <property type="component" value="Unassembled WGS sequence"/>
</dbReference>
<organism evidence="2 3">
    <name type="scientific">Cardiocondyla obscurior</name>
    <dbReference type="NCBI Taxonomy" id="286306"/>
    <lineage>
        <taxon>Eukaryota</taxon>
        <taxon>Metazoa</taxon>
        <taxon>Ecdysozoa</taxon>
        <taxon>Arthropoda</taxon>
        <taxon>Hexapoda</taxon>
        <taxon>Insecta</taxon>
        <taxon>Pterygota</taxon>
        <taxon>Neoptera</taxon>
        <taxon>Endopterygota</taxon>
        <taxon>Hymenoptera</taxon>
        <taxon>Apocrita</taxon>
        <taxon>Aculeata</taxon>
        <taxon>Formicoidea</taxon>
        <taxon>Formicidae</taxon>
        <taxon>Myrmicinae</taxon>
        <taxon>Cardiocondyla</taxon>
    </lineage>
</organism>
<feature type="compositionally biased region" description="Basic and acidic residues" evidence="1">
    <location>
        <begin position="67"/>
        <end position="88"/>
    </location>
</feature>
<feature type="region of interest" description="Disordered" evidence="1">
    <location>
        <begin position="28"/>
        <end position="88"/>
    </location>
</feature>